<feature type="transmembrane region" description="Helical" evidence="1">
    <location>
        <begin position="176"/>
        <end position="194"/>
    </location>
</feature>
<organism evidence="2 3">
    <name type="scientific">Gymnopus androsaceus JB14</name>
    <dbReference type="NCBI Taxonomy" id="1447944"/>
    <lineage>
        <taxon>Eukaryota</taxon>
        <taxon>Fungi</taxon>
        <taxon>Dikarya</taxon>
        <taxon>Basidiomycota</taxon>
        <taxon>Agaricomycotina</taxon>
        <taxon>Agaricomycetes</taxon>
        <taxon>Agaricomycetidae</taxon>
        <taxon>Agaricales</taxon>
        <taxon>Marasmiineae</taxon>
        <taxon>Omphalotaceae</taxon>
        <taxon>Gymnopus</taxon>
    </lineage>
</organism>
<feature type="transmembrane region" description="Helical" evidence="1">
    <location>
        <begin position="385"/>
        <end position="406"/>
    </location>
</feature>
<feature type="transmembrane region" description="Helical" evidence="1">
    <location>
        <begin position="280"/>
        <end position="305"/>
    </location>
</feature>
<dbReference type="EMBL" id="ML769404">
    <property type="protein sequence ID" value="KAE9406129.1"/>
    <property type="molecule type" value="Genomic_DNA"/>
</dbReference>
<sequence>MFKQSVRKFGKQVLQWSNVKLAYQRITLTKFTTFFFFLALINCIALVIFQSISFADNAEAYDIISGFLTQANITKNRIVYLSGDVLLECKDIPTESDADCSPLLPSGGNSRRGLDDFIGASTIVQRHSSDKAKTMKDSNGEIDELMLDNGQILDQTCLQSVLWLEDIIHDSMAEDLFTLVFQIWLFLLSFVTILNESLPHLGAAIKLHYHYQDLIVDQACDNVDFLGNWWDARTDHSIPILVFNAVACITTTYIASRLYKAYANQSFNRVDATSPVHKTYKLVLVLSVCVQLGGFFAIASTAMWLDKASFKSIEHVATHLDLYRVVFSVMAALEVPWAILGWICFRRESRWQFLVFFGISLLLCASSSGVFASPLYMFIFHTWPFFASLTVVAYVLIVFTSIMGVFCRLQFGKGLPEFLQQKEVPEGADFAPVFAKTSARTLQLPDQAHKVFSILRHKSGHCEAFLYPSPTPEYPFRGVSCLSVSSAAYSI</sequence>
<accession>A0A6A4I5Z7</accession>
<name>A0A6A4I5Z7_9AGAR</name>
<keyword evidence="1" id="KW-0812">Transmembrane</keyword>
<feature type="transmembrane region" description="Helical" evidence="1">
    <location>
        <begin position="31"/>
        <end position="49"/>
    </location>
</feature>
<feature type="transmembrane region" description="Helical" evidence="1">
    <location>
        <begin position="354"/>
        <end position="379"/>
    </location>
</feature>
<feature type="transmembrane region" description="Helical" evidence="1">
    <location>
        <begin position="238"/>
        <end position="259"/>
    </location>
</feature>
<dbReference type="AlphaFoldDB" id="A0A6A4I5Z7"/>
<evidence type="ECO:0000313" key="3">
    <source>
        <dbReference type="Proteomes" id="UP000799118"/>
    </source>
</evidence>
<proteinExistence type="predicted"/>
<evidence type="ECO:0000313" key="2">
    <source>
        <dbReference type="EMBL" id="KAE9406129.1"/>
    </source>
</evidence>
<evidence type="ECO:0000256" key="1">
    <source>
        <dbReference type="SAM" id="Phobius"/>
    </source>
</evidence>
<keyword evidence="3" id="KW-1185">Reference proteome</keyword>
<gene>
    <name evidence="2" type="ORF">BT96DRAFT_282076</name>
</gene>
<feature type="transmembrane region" description="Helical" evidence="1">
    <location>
        <begin position="325"/>
        <end position="345"/>
    </location>
</feature>
<dbReference type="Proteomes" id="UP000799118">
    <property type="component" value="Unassembled WGS sequence"/>
</dbReference>
<dbReference type="OrthoDB" id="2684482at2759"/>
<keyword evidence="1" id="KW-1133">Transmembrane helix</keyword>
<keyword evidence="1" id="KW-0472">Membrane</keyword>
<reference evidence="2" key="1">
    <citation type="journal article" date="2019" name="Environ. Microbiol.">
        <title>Fungal ecological strategies reflected in gene transcription - a case study of two litter decomposers.</title>
        <authorList>
            <person name="Barbi F."/>
            <person name="Kohler A."/>
            <person name="Barry K."/>
            <person name="Baskaran P."/>
            <person name="Daum C."/>
            <person name="Fauchery L."/>
            <person name="Ihrmark K."/>
            <person name="Kuo A."/>
            <person name="LaButti K."/>
            <person name="Lipzen A."/>
            <person name="Morin E."/>
            <person name="Grigoriev I.V."/>
            <person name="Henrissat B."/>
            <person name="Lindahl B."/>
            <person name="Martin F."/>
        </authorList>
    </citation>
    <scope>NUCLEOTIDE SEQUENCE</scope>
    <source>
        <strain evidence="2">JB14</strain>
    </source>
</reference>
<protein>
    <submittedName>
        <fullName evidence="2">Uncharacterized protein</fullName>
    </submittedName>
</protein>